<sequence>MKRNFHVQISQRGARDNTLPRLYQIKAKHRQYNAIDEAIRTGQFVRNKSLRLWMDKRGVNKYDLNKYSAVVAKEFDFASRLNSTARQSSAERAWASISRFYDNCKKKVQGKRGYPKFKKHSRSVEYKKSGWKLDEITKKHITFTDKNNIGRVKLVGSRDIYYYQPEQIKRVRLVRRADGYYCQFSISIDIKEDMQPTGRAVGLDMGLQYFLSDSFGETEPNPRFYRKAERKLKRLNRQKSVKYKKNAKPQSKNYHKARKRYALAHLKISRQRFDHAVKLARCVCASNDCIVYEDLKVRNLVRNSKLAKSISDAGWTQFRSWLEYFGWKMGRITIAVPPHFTSQDCPNCNNRVKKSLSTRTHICSCGIPIIERDHASAIQILKKGLSTQGHCGTYAWGDLPSWSVGAILSSNGESMN</sequence>
<dbReference type="InterPro" id="IPR010095">
    <property type="entry name" value="Cas12f1-like_TNB"/>
</dbReference>
<dbReference type="Pfam" id="PF07282">
    <property type="entry name" value="Cas12f1-like_TNB"/>
    <property type="match status" value="1"/>
</dbReference>
<keyword evidence="3" id="KW-0238">DNA-binding</keyword>
<dbReference type="GO" id="GO:0003677">
    <property type="term" value="F:DNA binding"/>
    <property type="evidence" value="ECO:0007669"/>
    <property type="project" value="UniProtKB-KW"/>
</dbReference>
<evidence type="ECO:0000259" key="6">
    <source>
        <dbReference type="Pfam" id="PF07282"/>
    </source>
</evidence>
<dbReference type="InterPro" id="IPR001959">
    <property type="entry name" value="Transposase"/>
</dbReference>
<evidence type="ECO:0000256" key="3">
    <source>
        <dbReference type="ARBA" id="ARBA00023125"/>
    </source>
</evidence>
<dbReference type="EMBL" id="CAACVJ010000242">
    <property type="protein sequence ID" value="VEP15206.1"/>
    <property type="molecule type" value="Genomic_DNA"/>
</dbReference>
<dbReference type="RefSeq" id="WP_246141986.1">
    <property type="nucleotide sequence ID" value="NZ_LR214055.1"/>
</dbReference>
<evidence type="ECO:0000313" key="7">
    <source>
        <dbReference type="EMBL" id="VEP15206.1"/>
    </source>
</evidence>
<keyword evidence="2" id="KW-0815">Transposition</keyword>
<feature type="domain" description="Cas12f1-like TNB" evidence="6">
    <location>
        <begin position="315"/>
        <end position="380"/>
    </location>
</feature>
<accession>A0A563VUR2</accession>
<proteinExistence type="inferred from homology"/>
<evidence type="ECO:0000256" key="1">
    <source>
        <dbReference type="ARBA" id="ARBA00008761"/>
    </source>
</evidence>
<organism evidence="7 8">
    <name type="scientific">Hyella patelloides LEGE 07179</name>
    <dbReference type="NCBI Taxonomy" id="945734"/>
    <lineage>
        <taxon>Bacteria</taxon>
        <taxon>Bacillati</taxon>
        <taxon>Cyanobacteriota</taxon>
        <taxon>Cyanophyceae</taxon>
        <taxon>Pleurocapsales</taxon>
        <taxon>Hyellaceae</taxon>
        <taxon>Hyella</taxon>
    </lineage>
</organism>
<dbReference type="NCBIfam" id="NF040570">
    <property type="entry name" value="guided_TnpB"/>
    <property type="match status" value="1"/>
</dbReference>
<evidence type="ECO:0000259" key="5">
    <source>
        <dbReference type="Pfam" id="PF01385"/>
    </source>
</evidence>
<keyword evidence="8" id="KW-1185">Reference proteome</keyword>
<protein>
    <submittedName>
        <fullName evidence="7">Transposase</fullName>
    </submittedName>
</protein>
<evidence type="ECO:0000256" key="2">
    <source>
        <dbReference type="ARBA" id="ARBA00022578"/>
    </source>
</evidence>
<evidence type="ECO:0000313" key="8">
    <source>
        <dbReference type="Proteomes" id="UP000320055"/>
    </source>
</evidence>
<dbReference type="GO" id="GO:0032196">
    <property type="term" value="P:transposition"/>
    <property type="evidence" value="ECO:0007669"/>
    <property type="project" value="UniProtKB-KW"/>
</dbReference>
<dbReference type="Proteomes" id="UP000320055">
    <property type="component" value="Unassembled WGS sequence"/>
</dbReference>
<reference evidence="7 8" key="1">
    <citation type="submission" date="2019-01" db="EMBL/GenBank/DDBJ databases">
        <authorList>
            <person name="Brito A."/>
        </authorList>
    </citation>
    <scope>NUCLEOTIDE SEQUENCE [LARGE SCALE GENOMIC DNA]</scope>
    <source>
        <strain evidence="7">1</strain>
    </source>
</reference>
<evidence type="ECO:0000256" key="4">
    <source>
        <dbReference type="ARBA" id="ARBA00023172"/>
    </source>
</evidence>
<dbReference type="AlphaFoldDB" id="A0A563VUR2"/>
<gene>
    <name evidence="7" type="ORF">H1P_3160001</name>
</gene>
<feature type="domain" description="Probable transposase IS891/IS1136/IS1341" evidence="5">
    <location>
        <begin position="191"/>
        <end position="303"/>
    </location>
</feature>
<dbReference type="GO" id="GO:0006310">
    <property type="term" value="P:DNA recombination"/>
    <property type="evidence" value="ECO:0007669"/>
    <property type="project" value="UniProtKB-KW"/>
</dbReference>
<keyword evidence="4" id="KW-0233">DNA recombination</keyword>
<dbReference type="Pfam" id="PF01385">
    <property type="entry name" value="OrfB_IS605"/>
    <property type="match status" value="1"/>
</dbReference>
<comment type="similarity">
    <text evidence="1">In the C-terminal section; belongs to the transposase 35 family.</text>
</comment>
<name>A0A563VUR2_9CYAN</name>